<keyword evidence="2" id="KW-1133">Transmembrane helix</keyword>
<evidence type="ECO:0000313" key="4">
    <source>
        <dbReference type="EMBL" id="RKD88172.1"/>
    </source>
</evidence>
<name>A0A419VY80_9BACT</name>
<dbReference type="Pfam" id="PF07676">
    <property type="entry name" value="PD40"/>
    <property type="match status" value="2"/>
</dbReference>
<dbReference type="Pfam" id="PF16472">
    <property type="entry name" value="DUF5050"/>
    <property type="match status" value="1"/>
</dbReference>
<dbReference type="OrthoDB" id="8432779at2"/>
<keyword evidence="5" id="KW-1185">Reference proteome</keyword>
<dbReference type="Gene3D" id="2.60.120.200">
    <property type="match status" value="1"/>
</dbReference>
<evidence type="ECO:0000256" key="1">
    <source>
        <dbReference type="ARBA" id="ARBA00009820"/>
    </source>
</evidence>
<keyword evidence="2" id="KW-0472">Membrane</keyword>
<dbReference type="InterPro" id="IPR032485">
    <property type="entry name" value="LRP1-like_beta_prop"/>
</dbReference>
<feature type="domain" description="Prolow-density lipoprotein receptor-related protein 1-like beta-propeller" evidence="3">
    <location>
        <begin position="321"/>
        <end position="430"/>
    </location>
</feature>
<reference evidence="4 5" key="1">
    <citation type="submission" date="2018-09" db="EMBL/GenBank/DDBJ databases">
        <title>Genomic Encyclopedia of Archaeal and Bacterial Type Strains, Phase II (KMG-II): from individual species to whole genera.</title>
        <authorList>
            <person name="Goeker M."/>
        </authorList>
    </citation>
    <scope>NUCLEOTIDE SEQUENCE [LARGE SCALE GENOMIC DNA]</scope>
    <source>
        <strain evidence="4 5">DSM 27148</strain>
    </source>
</reference>
<dbReference type="Gene3D" id="2.120.10.30">
    <property type="entry name" value="TolB, C-terminal domain"/>
    <property type="match status" value="1"/>
</dbReference>
<keyword evidence="2" id="KW-0812">Transmembrane</keyword>
<dbReference type="PANTHER" id="PTHR36842:SF1">
    <property type="entry name" value="PROTEIN TOLB"/>
    <property type="match status" value="1"/>
</dbReference>
<dbReference type="AlphaFoldDB" id="A0A419VY80"/>
<organism evidence="4 5">
    <name type="scientific">Mangrovibacterium diazotrophicum</name>
    <dbReference type="NCBI Taxonomy" id="1261403"/>
    <lineage>
        <taxon>Bacteria</taxon>
        <taxon>Pseudomonadati</taxon>
        <taxon>Bacteroidota</taxon>
        <taxon>Bacteroidia</taxon>
        <taxon>Marinilabiliales</taxon>
        <taxon>Prolixibacteraceae</taxon>
        <taxon>Mangrovibacterium</taxon>
    </lineage>
</organism>
<dbReference type="InterPro" id="IPR011659">
    <property type="entry name" value="WD40"/>
</dbReference>
<comment type="similarity">
    <text evidence="1">Belongs to the TolB family.</text>
</comment>
<proteinExistence type="inferred from homology"/>
<gene>
    <name evidence="4" type="ORF">BC643_3315</name>
</gene>
<dbReference type="EMBL" id="RAPN01000002">
    <property type="protein sequence ID" value="RKD88172.1"/>
    <property type="molecule type" value="Genomic_DNA"/>
</dbReference>
<evidence type="ECO:0000256" key="2">
    <source>
        <dbReference type="SAM" id="Phobius"/>
    </source>
</evidence>
<sequence length="513" mass="57342">MNHFHTSRIHSFFSILIIISSLFVMLNSCENKKEVRIGQFQIQSDIGYPKMKGSAAFDSISGEYRIQGAGENIWFDKDQFQFISKRISGDFILTARVKFTGEGENEHRKIGMMAREELFGGAAHVSAVVHGDGLAALQYRPERNSDTQEIRANVSVPNMIRLERQGQRFIFSMAVEGEAMQSVELDGSQLSPEVYLGLFVCSHDEDVLEEAIFDNVRLTIPAPDDFVPYQDYIGSQIEILDFESGKLNIIFSSSKSLQAPNWSPDGKSLYYNSDGKIFKLNLADNSSTEINTGFAQNNNNDHVLSLDGLLLGISDHTEDPNHASLIYTLPAEGGTPERLTNESPSYLHGFSPDKQFAVFTGGRNNAEQLDLYKIDLETKEEIQLTDSEGLDDGSEYSADGEFIYFCSTRTGTMQVYRMKPDGTEQTQLTFDDFNDWFPHVSPDGSQLVFISYPKEIAADDHPFYKRVTIRTMASTGGDPKVIAYLYGGQGSMNVFNWSPDGKKIAFVSNTVIE</sequence>
<dbReference type="InterPro" id="IPR011042">
    <property type="entry name" value="6-blade_b-propeller_TolB-like"/>
</dbReference>
<comment type="caution">
    <text evidence="4">The sequence shown here is derived from an EMBL/GenBank/DDBJ whole genome shotgun (WGS) entry which is preliminary data.</text>
</comment>
<dbReference type="Proteomes" id="UP000283387">
    <property type="component" value="Unassembled WGS sequence"/>
</dbReference>
<dbReference type="PANTHER" id="PTHR36842">
    <property type="entry name" value="PROTEIN TOLB HOMOLOG"/>
    <property type="match status" value="1"/>
</dbReference>
<protein>
    <submittedName>
        <fullName evidence="4">WD40 repeat protein</fullName>
    </submittedName>
</protein>
<dbReference type="SUPFAM" id="SSF82171">
    <property type="entry name" value="DPP6 N-terminal domain-like"/>
    <property type="match status" value="1"/>
</dbReference>
<feature type="transmembrane region" description="Helical" evidence="2">
    <location>
        <begin position="9"/>
        <end position="26"/>
    </location>
</feature>
<evidence type="ECO:0000259" key="3">
    <source>
        <dbReference type="Pfam" id="PF16472"/>
    </source>
</evidence>
<dbReference type="RefSeq" id="WP_120274356.1">
    <property type="nucleotide sequence ID" value="NZ_RAPN01000002.1"/>
</dbReference>
<evidence type="ECO:0000313" key="5">
    <source>
        <dbReference type="Proteomes" id="UP000283387"/>
    </source>
</evidence>
<accession>A0A419VY80</accession>